<name>A0A7S5UVU9_9CAUD</name>
<evidence type="ECO:0000313" key="2">
    <source>
        <dbReference type="Proteomes" id="UP000655883"/>
    </source>
</evidence>
<keyword evidence="2" id="KW-1185">Reference proteome</keyword>
<gene>
    <name evidence="1" type="ORF">EVB97_087</name>
</gene>
<proteinExistence type="predicted"/>
<dbReference type="EMBL" id="MN988525">
    <property type="protein sequence ID" value="QIG72645.1"/>
    <property type="molecule type" value="Genomic_DNA"/>
</dbReference>
<dbReference type="Proteomes" id="UP000655883">
    <property type="component" value="Segment"/>
</dbReference>
<sequence length="91" mass="10970">MQDVTQTNMWKIKAMKLQADILMMDMFKQLIETQDEFGNPIRIIQPQILTTYEHFTIIGVDEKALLEEGREEPIMLYHDWYMTYEVKDRIL</sequence>
<protein>
    <submittedName>
        <fullName evidence="1">Uncharacterized protein</fullName>
    </submittedName>
</protein>
<organism evidence="1 2">
    <name type="scientific">Rhizobium phage RHph_Y65</name>
    <dbReference type="NCBI Taxonomy" id="2509785"/>
    <lineage>
        <taxon>Viruses</taxon>
        <taxon>Duplodnaviria</taxon>
        <taxon>Heunggongvirae</taxon>
        <taxon>Uroviricota</taxon>
        <taxon>Caudoviricetes</taxon>
        <taxon>Kleczkowskaviridae</taxon>
        <taxon>Cuauhnahuacvirus</taxon>
        <taxon>Cuauhnahuacvirus Y65</taxon>
    </lineage>
</organism>
<accession>A0A7S5UVU9</accession>
<evidence type="ECO:0000313" key="1">
    <source>
        <dbReference type="EMBL" id="QIG72645.1"/>
    </source>
</evidence>
<reference evidence="1 2" key="1">
    <citation type="submission" date="2020-01" db="EMBL/GenBank/DDBJ databases">
        <title>Patterns of diversity and host range of bacteriophage communities associated with bean-nodulatin bacteria.</title>
        <authorList>
            <person name="Vann Cauwenberghe J."/>
            <person name="Santamaria R.I."/>
            <person name="Bustos P."/>
            <person name="Juarez S."/>
            <person name="Gonzalez V."/>
        </authorList>
    </citation>
    <scope>NUCLEOTIDE SEQUENCE [LARGE SCALE GENOMIC DNA]</scope>
    <source>
        <strain evidence="2">RHph</strain>
    </source>
</reference>